<protein>
    <submittedName>
        <fullName evidence="2">Uncharacterized protein</fullName>
    </submittedName>
</protein>
<evidence type="ECO:0000313" key="3">
    <source>
        <dbReference type="Proteomes" id="UP001231189"/>
    </source>
</evidence>
<evidence type="ECO:0000256" key="1">
    <source>
        <dbReference type="SAM" id="MobiDB-lite"/>
    </source>
</evidence>
<sequence length="106" mass="11037">METGGLQRAVEVGVLPTARGGGELPDDARWRWDSGGARWRRHPRRRAVEAGSPAARGGGGIPGGARWRRDPRRRAVEAGSPAARGGGGAPSGREEAPPVREEVGAA</sequence>
<name>A0AAD8SKL2_LOLMU</name>
<comment type="caution">
    <text evidence="2">The sequence shown here is derived from an EMBL/GenBank/DDBJ whole genome shotgun (WGS) entry which is preliminary data.</text>
</comment>
<accession>A0AAD8SKL2</accession>
<proteinExistence type="predicted"/>
<feature type="region of interest" description="Disordered" evidence="1">
    <location>
        <begin position="42"/>
        <end position="106"/>
    </location>
</feature>
<reference evidence="2" key="1">
    <citation type="submission" date="2023-07" db="EMBL/GenBank/DDBJ databases">
        <title>A chromosome-level genome assembly of Lolium multiflorum.</title>
        <authorList>
            <person name="Chen Y."/>
            <person name="Copetti D."/>
            <person name="Kolliker R."/>
            <person name="Studer B."/>
        </authorList>
    </citation>
    <scope>NUCLEOTIDE SEQUENCE</scope>
    <source>
        <strain evidence="2">02402/16</strain>
        <tissue evidence="2">Leaf</tissue>
    </source>
</reference>
<keyword evidence="3" id="KW-1185">Reference proteome</keyword>
<feature type="compositionally biased region" description="Basic and acidic residues" evidence="1">
    <location>
        <begin position="92"/>
        <end position="106"/>
    </location>
</feature>
<feature type="region of interest" description="Disordered" evidence="1">
    <location>
        <begin position="1"/>
        <end position="29"/>
    </location>
</feature>
<organism evidence="2 3">
    <name type="scientific">Lolium multiflorum</name>
    <name type="common">Italian ryegrass</name>
    <name type="synonym">Lolium perenne subsp. multiflorum</name>
    <dbReference type="NCBI Taxonomy" id="4521"/>
    <lineage>
        <taxon>Eukaryota</taxon>
        <taxon>Viridiplantae</taxon>
        <taxon>Streptophyta</taxon>
        <taxon>Embryophyta</taxon>
        <taxon>Tracheophyta</taxon>
        <taxon>Spermatophyta</taxon>
        <taxon>Magnoliopsida</taxon>
        <taxon>Liliopsida</taxon>
        <taxon>Poales</taxon>
        <taxon>Poaceae</taxon>
        <taxon>BOP clade</taxon>
        <taxon>Pooideae</taxon>
        <taxon>Poodae</taxon>
        <taxon>Poeae</taxon>
        <taxon>Poeae Chloroplast Group 2 (Poeae type)</taxon>
        <taxon>Loliodinae</taxon>
        <taxon>Loliinae</taxon>
        <taxon>Lolium</taxon>
    </lineage>
</organism>
<evidence type="ECO:0000313" key="2">
    <source>
        <dbReference type="EMBL" id="KAK1653916.1"/>
    </source>
</evidence>
<dbReference type="Proteomes" id="UP001231189">
    <property type="component" value="Unassembled WGS sequence"/>
</dbReference>
<dbReference type="EMBL" id="JAUUTY010000004">
    <property type="protein sequence ID" value="KAK1653916.1"/>
    <property type="molecule type" value="Genomic_DNA"/>
</dbReference>
<dbReference type="AlphaFoldDB" id="A0AAD8SKL2"/>
<gene>
    <name evidence="2" type="ORF">QYE76_071721</name>
</gene>